<evidence type="ECO:0000256" key="1">
    <source>
        <dbReference type="SAM" id="SignalP"/>
    </source>
</evidence>
<dbReference type="InterPro" id="IPR018497">
    <property type="entry name" value="Peptidase_M13_C"/>
</dbReference>
<keyword evidence="1" id="KW-0732">Signal</keyword>
<dbReference type="GO" id="GO:0004222">
    <property type="term" value="F:metalloendopeptidase activity"/>
    <property type="evidence" value="ECO:0007669"/>
    <property type="project" value="InterPro"/>
</dbReference>
<evidence type="ECO:0000313" key="4">
    <source>
        <dbReference type="Proteomes" id="UP000827892"/>
    </source>
</evidence>
<dbReference type="PANTHER" id="PTHR11733">
    <property type="entry name" value="ZINC METALLOPROTEASE FAMILY M13 NEPRILYSIN-RELATED"/>
    <property type="match status" value="1"/>
</dbReference>
<feature type="domain" description="Peptidase M13 C-terminal" evidence="2">
    <location>
        <begin position="316"/>
        <end position="483"/>
    </location>
</feature>
<proteinExistence type="predicted"/>
<dbReference type="PROSITE" id="PS51885">
    <property type="entry name" value="NEPRILYSIN"/>
    <property type="match status" value="1"/>
</dbReference>
<dbReference type="SUPFAM" id="SSF55486">
    <property type="entry name" value="Metalloproteases ('zincins'), catalytic domain"/>
    <property type="match status" value="1"/>
</dbReference>
<dbReference type="Proteomes" id="UP000827892">
    <property type="component" value="Chromosome X"/>
</dbReference>
<dbReference type="OMA" id="FYRHACR"/>
<dbReference type="GO" id="GO:0006508">
    <property type="term" value="P:proteolysis"/>
    <property type="evidence" value="ECO:0007669"/>
    <property type="project" value="InterPro"/>
</dbReference>
<accession>A0AAE9CVL2</accession>
<dbReference type="Pfam" id="PF01431">
    <property type="entry name" value="Peptidase_M13"/>
    <property type="match status" value="1"/>
</dbReference>
<feature type="chain" id="PRO_5042109953" description="Peptidase M13 C-terminal domain-containing protein" evidence="1">
    <location>
        <begin position="18"/>
        <end position="501"/>
    </location>
</feature>
<dbReference type="InterPro" id="IPR000718">
    <property type="entry name" value="Peptidase_M13"/>
</dbReference>
<evidence type="ECO:0000259" key="2">
    <source>
        <dbReference type="Pfam" id="PF01431"/>
    </source>
</evidence>
<sequence length="501" mass="57555">MKLLLLYFPILVVSDYAEEVKQYIDHSVDPCDNFYRHACRVGGPEYFPLAIVMRELEEVLGKYSPKVYPEFADIQNDLENSTKVESFSEMVVNIYKSVCESKQNVSDYLTGIEELLFGGEECLSHFCLNHLVQDSNCGRVAEHIQNVLKTTDMLTGTETFEDSLRKIPILIKEVERRNAVWGDDGLSRASEFDQYFLQMKDATAEMIMATPWVRNHNVSEMIVSVLEKLYVENAVETSKQNLVKTLKDMNSVYAQCRKRYNTVPNSLIVQFCMAYAYHVTGSEFKLQEKGADFLKEIMAGGTLYPGIKVGYQWYHIFQHSDNRASKLGSPGFTIAHELSHALIKGANFDILSYFSNEARNCIQDQYKSTCKEFDEGGCRITEKRFEENGADVFGFEIIWSMFEEQFLKRQKRSENIEASEDLKQFFYSSASNLCFGEKRVENFRDDHSPANVRINALVNHPAFQVAFQCSDDSRMMKSKTKHCSVYGQNAPPNRRHFVSTH</sequence>
<dbReference type="EMBL" id="CP090896">
    <property type="protein sequence ID" value="ULT82917.1"/>
    <property type="molecule type" value="Genomic_DNA"/>
</dbReference>
<dbReference type="PANTHER" id="PTHR11733:SF208">
    <property type="entry name" value="PEPTIDASE M13 C-TERMINAL DOMAIN-CONTAINING PROTEIN"/>
    <property type="match status" value="1"/>
</dbReference>
<dbReference type="AlphaFoldDB" id="A0AAE9CVL2"/>
<protein>
    <recommendedName>
        <fullName evidence="2">Peptidase M13 C-terminal domain-containing protein</fullName>
    </recommendedName>
</protein>
<gene>
    <name evidence="3" type="ORF">L3Y34_012275</name>
</gene>
<dbReference type="Gene3D" id="3.40.390.10">
    <property type="entry name" value="Collagenase (Catalytic Domain)"/>
    <property type="match status" value="1"/>
</dbReference>
<feature type="signal peptide" evidence="1">
    <location>
        <begin position="1"/>
        <end position="17"/>
    </location>
</feature>
<name>A0AAE9CVL2_CAEBR</name>
<dbReference type="InterPro" id="IPR024079">
    <property type="entry name" value="MetalloPept_cat_dom_sf"/>
</dbReference>
<organism evidence="3 4">
    <name type="scientific">Caenorhabditis briggsae</name>
    <dbReference type="NCBI Taxonomy" id="6238"/>
    <lineage>
        <taxon>Eukaryota</taxon>
        <taxon>Metazoa</taxon>
        <taxon>Ecdysozoa</taxon>
        <taxon>Nematoda</taxon>
        <taxon>Chromadorea</taxon>
        <taxon>Rhabditida</taxon>
        <taxon>Rhabditina</taxon>
        <taxon>Rhabditomorpha</taxon>
        <taxon>Rhabditoidea</taxon>
        <taxon>Rhabditidae</taxon>
        <taxon>Peloderinae</taxon>
        <taxon>Caenorhabditis</taxon>
    </lineage>
</organism>
<dbReference type="KEGG" id="cbr:CBG_10913"/>
<evidence type="ECO:0000313" key="3">
    <source>
        <dbReference type="EMBL" id="ULT82917.1"/>
    </source>
</evidence>
<reference evidence="3 4" key="1">
    <citation type="submission" date="2022-05" db="EMBL/GenBank/DDBJ databases">
        <title>Chromosome-level reference genomes for two strains of Caenorhabditis briggsae: an improved platform for comparative genomics.</title>
        <authorList>
            <person name="Stevens L."/>
            <person name="Andersen E.C."/>
        </authorList>
    </citation>
    <scope>NUCLEOTIDE SEQUENCE [LARGE SCALE GENOMIC DNA]</scope>
    <source>
        <strain evidence="3">QX1410_ONT</strain>
        <tissue evidence="3">Whole-organism</tissue>
    </source>
</reference>